<evidence type="ECO:0000256" key="2">
    <source>
        <dbReference type="SAM" id="MobiDB-lite"/>
    </source>
</evidence>
<protein>
    <submittedName>
        <fullName evidence="3">Uncharacterized protein</fullName>
    </submittedName>
</protein>
<feature type="region of interest" description="Disordered" evidence="2">
    <location>
        <begin position="576"/>
        <end position="604"/>
    </location>
</feature>
<feature type="region of interest" description="Disordered" evidence="2">
    <location>
        <begin position="520"/>
        <end position="546"/>
    </location>
</feature>
<dbReference type="GeneID" id="77725076"/>
<feature type="compositionally biased region" description="Pro residues" evidence="2">
    <location>
        <begin position="582"/>
        <end position="594"/>
    </location>
</feature>
<feature type="region of interest" description="Disordered" evidence="2">
    <location>
        <begin position="750"/>
        <end position="823"/>
    </location>
</feature>
<name>A0AA38H437_9TREE</name>
<feature type="coiled-coil region" evidence="1">
    <location>
        <begin position="98"/>
        <end position="132"/>
    </location>
</feature>
<feature type="region of interest" description="Disordered" evidence="2">
    <location>
        <begin position="179"/>
        <end position="211"/>
    </location>
</feature>
<proteinExistence type="predicted"/>
<sequence length="823" mass="90924">MAPSSLPISHPLILELTSLRSQLSQYQHSSHASGIQLQGSRLELSLVKDQNASLASTFAALQAELEVLRAHPEPPLLKPDSTALSELTLAHRRLSAKLDITEESLAGCKLELAAARQEIGRLGKERERDRAQINECRRSEEEREEELVWERGERKKAEQQKQLCDLALKEYSTLVHSLDPSAVPPSAPATTKTVLSSPKLSDAQTLSSPTDPISNPTEAISNLLQGQQGVHQLVDDFVSHMTAKEKEITRLAARVDELELSLSSVTKQLEEETALRVECVEEKERVVRNDQSASKVVERYMTFTQKTHATIHMHLDNLRARSTATQASLRKENTEYQARLALETERGTRLRGAVEEMAEGLSRETAGRRREVALRLKMIAAEEKRERKVEIWLDRVRRAREGAEGAVLEPDALEGLVDEGVEAVAEDRMDVGREKRQAWRGLLGRKRAASYVAVDQESSVARVLLAEELVNTLVQDLQVETERRIELEKQRMLLLAKEAAGGEVVKEDGDDLLVFDADKEETEEDHAAPPATAPLPSPDPTPQIDGLKRLFQPMRDRYIPLQSSLHSLGHSLTTIRQSLPQPSVPVSPILPPPRSSRKPFSTLNLRRPTPLADPVLVTILDSLHEVLEDARVDVEIALADEERVYRGFEALLNVGQGGMAHAGEVIADAEEYVSDRSAAGPFDKLQARVADIEADLSTLKERIMEYQGAGAPDDEPNQETEKGRSKFLAKSVWSDVPLKTVSSVRIRSASPLNSPKLDSPSSSPRPNPIAVMGSMGRSFSSSIVGAPRKVSGFAGGLYRPRKKEGEVASEREGLVRNAEDDVE</sequence>
<accession>A0AA38H437</accession>
<evidence type="ECO:0000313" key="3">
    <source>
        <dbReference type="EMBL" id="KAI9633625.1"/>
    </source>
</evidence>
<organism evidence="3 4">
    <name type="scientific">Dioszegia hungarica</name>
    <dbReference type="NCBI Taxonomy" id="4972"/>
    <lineage>
        <taxon>Eukaryota</taxon>
        <taxon>Fungi</taxon>
        <taxon>Dikarya</taxon>
        <taxon>Basidiomycota</taxon>
        <taxon>Agaricomycotina</taxon>
        <taxon>Tremellomycetes</taxon>
        <taxon>Tremellales</taxon>
        <taxon>Bulleribasidiaceae</taxon>
        <taxon>Dioszegia</taxon>
    </lineage>
</organism>
<reference evidence="3" key="1">
    <citation type="journal article" date="2022" name="G3 (Bethesda)">
        <title>High quality genome of the basidiomycete yeast Dioszegia hungarica PDD-24b-2 isolated from cloud water.</title>
        <authorList>
            <person name="Jarrige D."/>
            <person name="Haridas S."/>
            <person name="Bleykasten-Grosshans C."/>
            <person name="Joly M."/>
            <person name="Nadalig T."/>
            <person name="Sancelme M."/>
            <person name="Vuilleumier S."/>
            <person name="Grigoriev I.V."/>
            <person name="Amato P."/>
            <person name="Bringel F."/>
        </authorList>
    </citation>
    <scope>NUCLEOTIDE SEQUENCE</scope>
    <source>
        <strain evidence="3">PDD-24b-2</strain>
    </source>
</reference>
<keyword evidence="1" id="KW-0175">Coiled coil</keyword>
<feature type="compositionally biased region" description="Pro residues" evidence="2">
    <location>
        <begin position="531"/>
        <end position="541"/>
    </location>
</feature>
<evidence type="ECO:0000256" key="1">
    <source>
        <dbReference type="SAM" id="Coils"/>
    </source>
</evidence>
<feature type="coiled-coil region" evidence="1">
    <location>
        <begin position="682"/>
        <end position="709"/>
    </location>
</feature>
<feature type="coiled-coil region" evidence="1">
    <location>
        <begin position="241"/>
        <end position="275"/>
    </location>
</feature>
<comment type="caution">
    <text evidence="3">The sequence shown here is derived from an EMBL/GenBank/DDBJ whole genome shotgun (WGS) entry which is preliminary data.</text>
</comment>
<gene>
    <name evidence="3" type="ORF">MKK02DRAFT_17987</name>
</gene>
<dbReference type="RefSeq" id="XP_052943402.1">
    <property type="nucleotide sequence ID" value="XM_053085875.1"/>
</dbReference>
<evidence type="ECO:0000313" key="4">
    <source>
        <dbReference type="Proteomes" id="UP001164286"/>
    </source>
</evidence>
<dbReference type="EMBL" id="JAKWFO010000008">
    <property type="protein sequence ID" value="KAI9633625.1"/>
    <property type="molecule type" value="Genomic_DNA"/>
</dbReference>
<dbReference type="AlphaFoldDB" id="A0AA38H437"/>
<keyword evidence="4" id="KW-1185">Reference proteome</keyword>
<feature type="compositionally biased region" description="Polar residues" evidence="2">
    <location>
        <begin position="195"/>
        <end position="211"/>
    </location>
</feature>
<feature type="compositionally biased region" description="Basic and acidic residues" evidence="2">
    <location>
        <begin position="803"/>
        <end position="823"/>
    </location>
</feature>
<dbReference type="Proteomes" id="UP001164286">
    <property type="component" value="Unassembled WGS sequence"/>
</dbReference>